<dbReference type="EMBL" id="JBHUIO010000005">
    <property type="protein sequence ID" value="MFD2170568.1"/>
    <property type="molecule type" value="Genomic_DNA"/>
</dbReference>
<dbReference type="SUPFAM" id="SSF103190">
    <property type="entry name" value="Sensory domain-like"/>
    <property type="match status" value="1"/>
</dbReference>
<evidence type="ECO:0000256" key="5">
    <source>
        <dbReference type="ARBA" id="ARBA00022553"/>
    </source>
</evidence>
<dbReference type="CDD" id="cd00082">
    <property type="entry name" value="HisKA"/>
    <property type="match status" value="1"/>
</dbReference>
<keyword evidence="11 15" id="KW-1133">Transmembrane helix</keyword>
<evidence type="ECO:0000256" key="15">
    <source>
        <dbReference type="SAM" id="Phobius"/>
    </source>
</evidence>
<dbReference type="NCBIfam" id="TIGR00229">
    <property type="entry name" value="sensory_box"/>
    <property type="match status" value="1"/>
</dbReference>
<dbReference type="PROSITE" id="PS50885">
    <property type="entry name" value="HAMP"/>
    <property type="match status" value="1"/>
</dbReference>
<dbReference type="Pfam" id="PF00512">
    <property type="entry name" value="HisKA"/>
    <property type="match status" value="1"/>
</dbReference>
<evidence type="ECO:0000256" key="1">
    <source>
        <dbReference type="ARBA" id="ARBA00000085"/>
    </source>
</evidence>
<dbReference type="InterPro" id="IPR003594">
    <property type="entry name" value="HATPase_dom"/>
</dbReference>
<dbReference type="Pfam" id="PF00672">
    <property type="entry name" value="HAMP"/>
    <property type="match status" value="1"/>
</dbReference>
<dbReference type="InterPro" id="IPR050351">
    <property type="entry name" value="BphY/WalK/GraS-like"/>
</dbReference>
<evidence type="ECO:0000256" key="3">
    <source>
        <dbReference type="ARBA" id="ARBA00012438"/>
    </source>
</evidence>
<evidence type="ECO:0000259" key="17">
    <source>
        <dbReference type="PROSITE" id="PS50112"/>
    </source>
</evidence>
<proteinExistence type="predicted"/>
<dbReference type="Gene3D" id="3.30.565.10">
    <property type="entry name" value="Histidine kinase-like ATPase, C-terminal domain"/>
    <property type="match status" value="1"/>
</dbReference>
<dbReference type="EC" id="2.7.13.3" evidence="3"/>
<evidence type="ECO:0000313" key="20">
    <source>
        <dbReference type="Proteomes" id="UP001597343"/>
    </source>
</evidence>
<protein>
    <recommendedName>
        <fullName evidence="3">histidine kinase</fullName>
        <ecNumber evidence="3">2.7.13.3</ecNumber>
    </recommendedName>
</protein>
<dbReference type="InterPro" id="IPR000014">
    <property type="entry name" value="PAS"/>
</dbReference>
<dbReference type="Pfam" id="PF23846">
    <property type="entry name" value="Cache_WalK"/>
    <property type="match status" value="1"/>
</dbReference>
<sequence>MLKSIQWKLVLMYLLVILVAMQVIGFYFIQRVNTHFINSFQEKVSGQLLVLADVLPAYLSENEQKKNLQNDIGFLADSFANAAGAEINIINNQQILIATSGNKNYLEQKSLRPEVTRALLGNEAETIKVDPTDGQRYLYISIPVKVGTQVLGAVYCVASLSSVYQTIHDITVIFYTGTVIAVLLTAGLIILLSRTITNPIVEITKKAGAMARGDFDQAVTVRSDDEIGQLAEMFNTLRVRLREAQTENKQEQDKLEAILQHMSDGVVAIDREGTIILANPAGAKMLSGESVEELLQRPLDSAINFGEEGNTDLLLTTVSEFTLEGPSGRIVQAYSVPFRGQSSEERGAVVVLRDVTEEENEDRARRDFVANVSHEIRTPLTTIKSYIEALEDGAIESPDHAKRFLSVIHGETERMTRMVSDLLQLSRLDSNREQLRIGPHVLRELVQNACYRFSMHLQGQDVSLSFEVPANLIVSVDADKLDQVFDNLISNAIKYTPDGGRVRVRAHRPSGKYVLVQVIDTGMGIPKQELPLIFDRFYRVDKARSRAMGGTGLGLSIAKQIIELHGGQIQIDSEEGQGTTVSFTLPVATGGA</sequence>
<keyword evidence="4" id="KW-1003">Cell membrane</keyword>
<keyword evidence="8" id="KW-0547">Nucleotide-binding</keyword>
<evidence type="ECO:0000256" key="6">
    <source>
        <dbReference type="ARBA" id="ARBA00022679"/>
    </source>
</evidence>
<dbReference type="SUPFAM" id="SSF158472">
    <property type="entry name" value="HAMP domain-like"/>
    <property type="match status" value="1"/>
</dbReference>
<keyword evidence="12" id="KW-0902">Two-component regulatory system</keyword>
<evidence type="ECO:0000259" key="16">
    <source>
        <dbReference type="PROSITE" id="PS50109"/>
    </source>
</evidence>
<keyword evidence="10 19" id="KW-0067">ATP-binding</keyword>
<keyword evidence="7 15" id="KW-0812">Transmembrane</keyword>
<dbReference type="InterPro" id="IPR004358">
    <property type="entry name" value="Sig_transdc_His_kin-like_C"/>
</dbReference>
<dbReference type="SMART" id="SM00091">
    <property type="entry name" value="PAS"/>
    <property type="match status" value="1"/>
</dbReference>
<dbReference type="Gene3D" id="3.30.450.20">
    <property type="entry name" value="PAS domain"/>
    <property type="match status" value="2"/>
</dbReference>
<evidence type="ECO:0000256" key="11">
    <source>
        <dbReference type="ARBA" id="ARBA00022989"/>
    </source>
</evidence>
<dbReference type="SMART" id="SM00388">
    <property type="entry name" value="HisKA"/>
    <property type="match status" value="1"/>
</dbReference>
<evidence type="ECO:0000256" key="2">
    <source>
        <dbReference type="ARBA" id="ARBA00004651"/>
    </source>
</evidence>
<dbReference type="PRINTS" id="PR00344">
    <property type="entry name" value="BCTRLSENSOR"/>
</dbReference>
<dbReference type="CDD" id="cd16922">
    <property type="entry name" value="HATPase_EvgS-ArcB-TorS-like"/>
    <property type="match status" value="1"/>
</dbReference>
<feature type="domain" description="PAS" evidence="17">
    <location>
        <begin position="251"/>
        <end position="287"/>
    </location>
</feature>
<dbReference type="Gene3D" id="1.10.287.130">
    <property type="match status" value="1"/>
</dbReference>
<dbReference type="InterPro" id="IPR036890">
    <property type="entry name" value="HATPase_C_sf"/>
</dbReference>
<dbReference type="InterPro" id="IPR035965">
    <property type="entry name" value="PAS-like_dom_sf"/>
</dbReference>
<evidence type="ECO:0000256" key="9">
    <source>
        <dbReference type="ARBA" id="ARBA00022777"/>
    </source>
</evidence>
<organism evidence="19 20">
    <name type="scientific">Tumebacillus lipolyticus</name>
    <dbReference type="NCBI Taxonomy" id="1280370"/>
    <lineage>
        <taxon>Bacteria</taxon>
        <taxon>Bacillati</taxon>
        <taxon>Bacillota</taxon>
        <taxon>Bacilli</taxon>
        <taxon>Bacillales</taxon>
        <taxon>Alicyclobacillaceae</taxon>
        <taxon>Tumebacillus</taxon>
    </lineage>
</organism>
<feature type="domain" description="HAMP" evidence="18">
    <location>
        <begin position="194"/>
        <end position="246"/>
    </location>
</feature>
<evidence type="ECO:0000256" key="7">
    <source>
        <dbReference type="ARBA" id="ARBA00022692"/>
    </source>
</evidence>
<dbReference type="Proteomes" id="UP001597343">
    <property type="component" value="Unassembled WGS sequence"/>
</dbReference>
<dbReference type="PROSITE" id="PS50112">
    <property type="entry name" value="PAS"/>
    <property type="match status" value="1"/>
</dbReference>
<dbReference type="InterPro" id="IPR029151">
    <property type="entry name" value="Sensor-like_sf"/>
</dbReference>
<dbReference type="InterPro" id="IPR057640">
    <property type="entry name" value="Cache_WalK"/>
</dbReference>
<keyword evidence="13 15" id="KW-0472">Membrane</keyword>
<dbReference type="Pfam" id="PF02518">
    <property type="entry name" value="HATPase_c"/>
    <property type="match status" value="1"/>
</dbReference>
<evidence type="ECO:0000256" key="12">
    <source>
        <dbReference type="ARBA" id="ARBA00023012"/>
    </source>
</evidence>
<dbReference type="SMART" id="SM00387">
    <property type="entry name" value="HATPase_c"/>
    <property type="match status" value="1"/>
</dbReference>
<dbReference type="InterPro" id="IPR003661">
    <property type="entry name" value="HisK_dim/P_dom"/>
</dbReference>
<feature type="coiled-coil region" evidence="14">
    <location>
        <begin position="234"/>
        <end position="261"/>
    </location>
</feature>
<dbReference type="PANTHER" id="PTHR45453:SF1">
    <property type="entry name" value="PHOSPHATE REGULON SENSOR PROTEIN PHOR"/>
    <property type="match status" value="1"/>
</dbReference>
<keyword evidence="5" id="KW-0597">Phosphoprotein</keyword>
<evidence type="ECO:0000256" key="8">
    <source>
        <dbReference type="ARBA" id="ARBA00022741"/>
    </source>
</evidence>
<comment type="catalytic activity">
    <reaction evidence="1">
        <text>ATP + protein L-histidine = ADP + protein N-phospho-L-histidine.</text>
        <dbReference type="EC" id="2.7.13.3"/>
    </reaction>
</comment>
<comment type="subcellular location">
    <subcellularLocation>
        <location evidence="2">Cell membrane</location>
        <topology evidence="2">Multi-pass membrane protein</topology>
    </subcellularLocation>
</comment>
<gene>
    <name evidence="19" type="ORF">ACFSOY_11205</name>
</gene>
<keyword evidence="9" id="KW-0418">Kinase</keyword>
<feature type="transmembrane region" description="Helical" evidence="15">
    <location>
        <begin position="172"/>
        <end position="192"/>
    </location>
</feature>
<dbReference type="InterPro" id="IPR036097">
    <property type="entry name" value="HisK_dim/P_sf"/>
</dbReference>
<feature type="transmembrane region" description="Helical" evidence="15">
    <location>
        <begin position="9"/>
        <end position="29"/>
    </location>
</feature>
<dbReference type="SUPFAM" id="SSF55785">
    <property type="entry name" value="PYP-like sensor domain (PAS domain)"/>
    <property type="match status" value="1"/>
</dbReference>
<evidence type="ECO:0000259" key="18">
    <source>
        <dbReference type="PROSITE" id="PS50885"/>
    </source>
</evidence>
<evidence type="ECO:0000256" key="14">
    <source>
        <dbReference type="SAM" id="Coils"/>
    </source>
</evidence>
<dbReference type="CDD" id="cd00130">
    <property type="entry name" value="PAS"/>
    <property type="match status" value="1"/>
</dbReference>
<reference evidence="20" key="1">
    <citation type="journal article" date="2019" name="Int. J. Syst. Evol. Microbiol.">
        <title>The Global Catalogue of Microorganisms (GCM) 10K type strain sequencing project: providing services to taxonomists for standard genome sequencing and annotation.</title>
        <authorList>
            <consortium name="The Broad Institute Genomics Platform"/>
            <consortium name="The Broad Institute Genome Sequencing Center for Infectious Disease"/>
            <person name="Wu L."/>
            <person name="Ma J."/>
        </authorList>
    </citation>
    <scope>NUCLEOTIDE SEQUENCE [LARGE SCALE GENOMIC DNA]</scope>
    <source>
        <strain evidence="20">CGMCC 1.13574</strain>
    </source>
</reference>
<keyword evidence="6" id="KW-0808">Transferase</keyword>
<dbReference type="PANTHER" id="PTHR45453">
    <property type="entry name" value="PHOSPHATE REGULON SENSOR PROTEIN PHOR"/>
    <property type="match status" value="1"/>
</dbReference>
<dbReference type="GO" id="GO:0005524">
    <property type="term" value="F:ATP binding"/>
    <property type="evidence" value="ECO:0007669"/>
    <property type="project" value="UniProtKB-KW"/>
</dbReference>
<evidence type="ECO:0000256" key="4">
    <source>
        <dbReference type="ARBA" id="ARBA00022475"/>
    </source>
</evidence>
<dbReference type="PROSITE" id="PS50109">
    <property type="entry name" value="HIS_KIN"/>
    <property type="match status" value="1"/>
</dbReference>
<keyword evidence="20" id="KW-1185">Reference proteome</keyword>
<dbReference type="Gene3D" id="1.10.8.500">
    <property type="entry name" value="HAMP domain in histidine kinase"/>
    <property type="match status" value="1"/>
</dbReference>
<dbReference type="SUPFAM" id="SSF55874">
    <property type="entry name" value="ATPase domain of HSP90 chaperone/DNA topoisomerase II/histidine kinase"/>
    <property type="match status" value="1"/>
</dbReference>
<name>A0ABW4ZXW4_9BACL</name>
<evidence type="ECO:0000313" key="19">
    <source>
        <dbReference type="EMBL" id="MFD2170568.1"/>
    </source>
</evidence>
<dbReference type="Pfam" id="PF08448">
    <property type="entry name" value="PAS_4"/>
    <property type="match status" value="1"/>
</dbReference>
<dbReference type="SUPFAM" id="SSF47384">
    <property type="entry name" value="Homodimeric domain of signal transducing histidine kinase"/>
    <property type="match status" value="1"/>
</dbReference>
<evidence type="ECO:0000256" key="10">
    <source>
        <dbReference type="ARBA" id="ARBA00022840"/>
    </source>
</evidence>
<accession>A0ABW4ZXW4</accession>
<evidence type="ECO:0000256" key="13">
    <source>
        <dbReference type="ARBA" id="ARBA00023136"/>
    </source>
</evidence>
<dbReference type="InterPro" id="IPR003660">
    <property type="entry name" value="HAMP_dom"/>
</dbReference>
<dbReference type="RefSeq" id="WP_386046605.1">
    <property type="nucleotide sequence ID" value="NZ_JBHUIO010000005.1"/>
</dbReference>
<dbReference type="SMART" id="SM00304">
    <property type="entry name" value="HAMP"/>
    <property type="match status" value="1"/>
</dbReference>
<dbReference type="CDD" id="cd06225">
    <property type="entry name" value="HAMP"/>
    <property type="match status" value="1"/>
</dbReference>
<dbReference type="InterPro" id="IPR005467">
    <property type="entry name" value="His_kinase_dom"/>
</dbReference>
<comment type="caution">
    <text evidence="19">The sequence shown here is derived from an EMBL/GenBank/DDBJ whole genome shotgun (WGS) entry which is preliminary data.</text>
</comment>
<feature type="domain" description="Histidine kinase" evidence="16">
    <location>
        <begin position="371"/>
        <end position="589"/>
    </location>
</feature>
<keyword evidence="14" id="KW-0175">Coiled coil</keyword>
<dbReference type="InterPro" id="IPR013656">
    <property type="entry name" value="PAS_4"/>
</dbReference>